<protein>
    <recommendedName>
        <fullName evidence="2">N-acetylmuramoyl-L-alanine amidase</fullName>
        <ecNumber evidence="2">3.5.1.28</ecNumber>
    </recommendedName>
</protein>
<dbReference type="SMART" id="SM00644">
    <property type="entry name" value="Ami_2"/>
    <property type="match status" value="1"/>
</dbReference>
<dbReference type="InterPro" id="IPR036505">
    <property type="entry name" value="Amidase/PGRP_sf"/>
</dbReference>
<proteinExistence type="predicted"/>
<evidence type="ECO:0000256" key="1">
    <source>
        <dbReference type="ARBA" id="ARBA00001561"/>
    </source>
</evidence>
<dbReference type="InterPro" id="IPR002502">
    <property type="entry name" value="Amidase_domain"/>
</dbReference>
<comment type="caution">
    <text evidence="6">The sequence shown here is derived from an EMBL/GenBank/DDBJ whole genome shotgun (WGS) entry which is preliminary data.</text>
</comment>
<dbReference type="Gene3D" id="3.40.80.10">
    <property type="entry name" value="Peptidoglycan recognition protein-like"/>
    <property type="match status" value="1"/>
</dbReference>
<sequence>MNLRDRPSPNFGPRKGGADPDMVVLHYTAMESAEAALDRLCDPVAEVSCHYLVGRCGTVWTLVGEAHRAWHAGAGSWGGRADVNSHSIGIELDNDGTAPFSEPLMESLEALLSDVLRRNGIPPVRVIGHSDMAPGRKLDPGARFDWRRLAADGLAIWPQPESGTLPVVDMAAFCRCLSGFGYPQGGAPEVLLEAFRSRFRPWAKGALSTEDMALAHELRHRFPVDPPRGTA</sequence>
<evidence type="ECO:0000313" key="7">
    <source>
        <dbReference type="Proteomes" id="UP000239480"/>
    </source>
</evidence>
<evidence type="ECO:0000259" key="5">
    <source>
        <dbReference type="SMART" id="SM00644"/>
    </source>
</evidence>
<accession>A0A2T0RR85</accession>
<evidence type="ECO:0000256" key="3">
    <source>
        <dbReference type="ARBA" id="ARBA00022801"/>
    </source>
</evidence>
<comment type="catalytic activity">
    <reaction evidence="1">
        <text>Hydrolyzes the link between N-acetylmuramoyl residues and L-amino acid residues in certain cell-wall glycopeptides.</text>
        <dbReference type="EC" id="3.5.1.28"/>
    </reaction>
</comment>
<evidence type="ECO:0000313" key="6">
    <source>
        <dbReference type="EMBL" id="PRY23603.1"/>
    </source>
</evidence>
<feature type="domain" description="N-acetylmuramoyl-L-alanine amidase" evidence="5">
    <location>
        <begin position="8"/>
        <end position="141"/>
    </location>
</feature>
<keyword evidence="3" id="KW-0378">Hydrolase</keyword>
<dbReference type="PANTHER" id="PTHR30417">
    <property type="entry name" value="N-ACETYLMURAMOYL-L-ALANINE AMIDASE AMID"/>
    <property type="match status" value="1"/>
</dbReference>
<dbReference type="Pfam" id="PF01510">
    <property type="entry name" value="Amidase_2"/>
    <property type="match status" value="1"/>
</dbReference>
<dbReference type="AlphaFoldDB" id="A0A2T0RR85"/>
<dbReference type="EC" id="3.5.1.28" evidence="2"/>
<dbReference type="EMBL" id="PVTD01000004">
    <property type="protein sequence ID" value="PRY23603.1"/>
    <property type="molecule type" value="Genomic_DNA"/>
</dbReference>
<dbReference type="GO" id="GO:0071555">
    <property type="term" value="P:cell wall organization"/>
    <property type="evidence" value="ECO:0007669"/>
    <property type="project" value="UniProtKB-KW"/>
</dbReference>
<dbReference type="Proteomes" id="UP000239480">
    <property type="component" value="Unassembled WGS sequence"/>
</dbReference>
<organism evidence="6 7">
    <name type="scientific">Aliiruegeria haliotis</name>
    <dbReference type="NCBI Taxonomy" id="1280846"/>
    <lineage>
        <taxon>Bacteria</taxon>
        <taxon>Pseudomonadati</taxon>
        <taxon>Pseudomonadota</taxon>
        <taxon>Alphaproteobacteria</taxon>
        <taxon>Rhodobacterales</taxon>
        <taxon>Roseobacteraceae</taxon>
        <taxon>Aliiruegeria</taxon>
    </lineage>
</organism>
<dbReference type="PANTHER" id="PTHR30417:SF1">
    <property type="entry name" value="N-ACETYLMURAMOYL-L-ALANINE AMIDASE AMID"/>
    <property type="match status" value="1"/>
</dbReference>
<keyword evidence="7" id="KW-1185">Reference proteome</keyword>
<name>A0A2T0RR85_9RHOB</name>
<reference evidence="6 7" key="1">
    <citation type="submission" date="2018-03" db="EMBL/GenBank/DDBJ databases">
        <title>Genomic Encyclopedia of Archaeal and Bacterial Type Strains, Phase II (KMG-II): from individual species to whole genera.</title>
        <authorList>
            <person name="Goeker M."/>
        </authorList>
    </citation>
    <scope>NUCLEOTIDE SEQUENCE [LARGE SCALE GENOMIC DNA]</scope>
    <source>
        <strain evidence="6 7">DSM 29328</strain>
    </source>
</reference>
<dbReference type="GO" id="GO:0008745">
    <property type="term" value="F:N-acetylmuramoyl-L-alanine amidase activity"/>
    <property type="evidence" value="ECO:0007669"/>
    <property type="project" value="UniProtKB-EC"/>
</dbReference>
<dbReference type="InterPro" id="IPR051206">
    <property type="entry name" value="NAMLAA_amidase_2"/>
</dbReference>
<evidence type="ECO:0000256" key="4">
    <source>
        <dbReference type="ARBA" id="ARBA00023316"/>
    </source>
</evidence>
<evidence type="ECO:0000256" key="2">
    <source>
        <dbReference type="ARBA" id="ARBA00011901"/>
    </source>
</evidence>
<gene>
    <name evidence="6" type="ORF">CLV78_10494</name>
</gene>
<dbReference type="GO" id="GO:0009253">
    <property type="term" value="P:peptidoglycan catabolic process"/>
    <property type="evidence" value="ECO:0007669"/>
    <property type="project" value="InterPro"/>
</dbReference>
<dbReference type="SUPFAM" id="SSF55846">
    <property type="entry name" value="N-acetylmuramoyl-L-alanine amidase-like"/>
    <property type="match status" value="1"/>
</dbReference>
<dbReference type="CDD" id="cd06583">
    <property type="entry name" value="PGRP"/>
    <property type="match status" value="1"/>
</dbReference>
<keyword evidence="4" id="KW-0961">Cell wall biogenesis/degradation</keyword>
<dbReference type="GO" id="GO:0009254">
    <property type="term" value="P:peptidoglycan turnover"/>
    <property type="evidence" value="ECO:0007669"/>
    <property type="project" value="TreeGrafter"/>
</dbReference>